<comment type="similarity">
    <text evidence="1 4 6">Belongs to the IF-3 family.</text>
</comment>
<dbReference type="PANTHER" id="PTHR10938">
    <property type="entry name" value="TRANSLATION INITIATION FACTOR IF-3"/>
    <property type="match status" value="1"/>
</dbReference>
<dbReference type="GO" id="GO:0003743">
    <property type="term" value="F:translation initiation factor activity"/>
    <property type="evidence" value="ECO:0007669"/>
    <property type="project" value="UniProtKB-UniRule"/>
</dbReference>
<dbReference type="EMBL" id="PNRF01000023">
    <property type="protein sequence ID" value="PMR75039.1"/>
    <property type="molecule type" value="Genomic_DNA"/>
</dbReference>
<evidence type="ECO:0000259" key="8">
    <source>
        <dbReference type="Pfam" id="PF00707"/>
    </source>
</evidence>
<keyword evidence="11" id="KW-1185">Reference proteome</keyword>
<dbReference type="Pfam" id="PF05198">
    <property type="entry name" value="IF3_N"/>
    <property type="match status" value="1"/>
</dbReference>
<dbReference type="InterPro" id="IPR019815">
    <property type="entry name" value="Translation_initiation_fac_3_C"/>
</dbReference>
<evidence type="ECO:0000313" key="10">
    <source>
        <dbReference type="EMBL" id="PMR75039.1"/>
    </source>
</evidence>
<dbReference type="GO" id="GO:0032790">
    <property type="term" value="P:ribosome disassembly"/>
    <property type="evidence" value="ECO:0007669"/>
    <property type="project" value="TreeGrafter"/>
</dbReference>
<comment type="subunit">
    <text evidence="4 6">Monomer.</text>
</comment>
<dbReference type="PROSITE" id="PS00938">
    <property type="entry name" value="IF3"/>
    <property type="match status" value="1"/>
</dbReference>
<dbReference type="PANTHER" id="PTHR10938:SF0">
    <property type="entry name" value="TRANSLATION INITIATION FACTOR IF-3, MITOCHONDRIAL"/>
    <property type="match status" value="1"/>
</dbReference>
<keyword evidence="3 4" id="KW-0648">Protein biosynthesis</keyword>
<dbReference type="GO" id="GO:0043022">
    <property type="term" value="F:ribosome binding"/>
    <property type="evidence" value="ECO:0007669"/>
    <property type="project" value="UniProtKB-ARBA"/>
</dbReference>
<dbReference type="Gene3D" id="3.30.110.10">
    <property type="entry name" value="Translation initiation factor 3 (IF-3), C-terminal domain"/>
    <property type="match status" value="1"/>
</dbReference>
<dbReference type="RefSeq" id="WP_102653582.1">
    <property type="nucleotide sequence ID" value="NZ_PNRF01000023.1"/>
</dbReference>
<feature type="domain" description="Translation initiation factor 3 C-terminal" evidence="8">
    <location>
        <begin position="116"/>
        <end position="201"/>
    </location>
</feature>
<dbReference type="GO" id="GO:0005829">
    <property type="term" value="C:cytosol"/>
    <property type="evidence" value="ECO:0007669"/>
    <property type="project" value="TreeGrafter"/>
</dbReference>
<protein>
    <recommendedName>
        <fullName evidence="4 5">Translation initiation factor IF-3</fullName>
    </recommendedName>
</protein>
<comment type="function">
    <text evidence="4 6">IF-3 binds to the 30S ribosomal subunit and shifts the equilibrium between 70S ribosomes and their 50S and 30S subunits in favor of the free subunits, thus enhancing the availability of 30S subunits on which protein synthesis initiation begins.</text>
</comment>
<dbReference type="Proteomes" id="UP000235803">
    <property type="component" value="Unassembled WGS sequence"/>
</dbReference>
<evidence type="ECO:0000256" key="2">
    <source>
        <dbReference type="ARBA" id="ARBA00022540"/>
    </source>
</evidence>
<reference evidence="10 11" key="1">
    <citation type="submission" date="2018-01" db="EMBL/GenBank/DDBJ databases">
        <title>Halomonas endophytica sp. nov., isolated from storage liquid in the stems of Populus euphratica.</title>
        <authorList>
            <person name="Chen C."/>
        </authorList>
    </citation>
    <scope>NUCLEOTIDE SEQUENCE [LARGE SCALE GENOMIC DNA]</scope>
    <source>
        <strain evidence="10 11">MC28</strain>
    </source>
</reference>
<dbReference type="SUPFAM" id="SSF54364">
    <property type="entry name" value="Translation initiation factor IF3, N-terminal domain"/>
    <property type="match status" value="1"/>
</dbReference>
<evidence type="ECO:0000256" key="1">
    <source>
        <dbReference type="ARBA" id="ARBA00005439"/>
    </source>
</evidence>
<evidence type="ECO:0000256" key="5">
    <source>
        <dbReference type="NCBIfam" id="TIGR00168"/>
    </source>
</evidence>
<name>A0A2N7U3P5_9GAMM</name>
<evidence type="ECO:0000313" key="11">
    <source>
        <dbReference type="Proteomes" id="UP000235803"/>
    </source>
</evidence>
<comment type="subcellular location">
    <subcellularLocation>
        <location evidence="4 6">Cytoplasm</location>
    </subcellularLocation>
</comment>
<dbReference type="FunFam" id="3.30.110.10:FF:000001">
    <property type="entry name" value="Translation initiation factor IF-3"/>
    <property type="match status" value="1"/>
</dbReference>
<dbReference type="InterPro" id="IPR036787">
    <property type="entry name" value="T_IF-3_N_sf"/>
</dbReference>
<organism evidence="10 11">
    <name type="scientific">Billgrantia endophytica</name>
    <dbReference type="NCBI Taxonomy" id="2033802"/>
    <lineage>
        <taxon>Bacteria</taxon>
        <taxon>Pseudomonadati</taxon>
        <taxon>Pseudomonadota</taxon>
        <taxon>Gammaproteobacteria</taxon>
        <taxon>Oceanospirillales</taxon>
        <taxon>Halomonadaceae</taxon>
        <taxon>Billgrantia</taxon>
    </lineage>
</organism>
<dbReference type="InterPro" id="IPR019813">
    <property type="entry name" value="Translation_initiation_fac3_CS"/>
</dbReference>
<dbReference type="AlphaFoldDB" id="A0A2N7U3P5"/>
<proteinExistence type="inferred from homology"/>
<dbReference type="Pfam" id="PF00707">
    <property type="entry name" value="IF3_C"/>
    <property type="match status" value="1"/>
</dbReference>
<evidence type="ECO:0000256" key="4">
    <source>
        <dbReference type="HAMAP-Rule" id="MF_00080"/>
    </source>
</evidence>
<dbReference type="GO" id="GO:0016020">
    <property type="term" value="C:membrane"/>
    <property type="evidence" value="ECO:0007669"/>
    <property type="project" value="TreeGrafter"/>
</dbReference>
<sequence>MNSSSAFGPKVGNDTVNYRNGDGTIKRSSQRGRPQDKRPPMNERITEDQVRLIDSDGEQLGVVPTSEALERAEAAGLDLVQISNADPIVCKIMDYGKFVFEQKKQKAAQKKKTKQIQVKEVKFRPGTDEGDYQVKLKNLVRFLEGGDKGKVTLRFRGREMAHQDIGRKLMERIAADLEELGTVESFPKMEGRQMIMIIAPKKK</sequence>
<keyword evidence="2 4" id="KW-0396">Initiation factor</keyword>
<dbReference type="SUPFAM" id="SSF55200">
    <property type="entry name" value="Translation initiation factor IF3, C-terminal domain"/>
    <property type="match status" value="1"/>
</dbReference>
<accession>A0A2N7U3P5</accession>
<dbReference type="InterPro" id="IPR036788">
    <property type="entry name" value="T_IF-3_C_sf"/>
</dbReference>
<dbReference type="InterPro" id="IPR019814">
    <property type="entry name" value="Translation_initiation_fac_3_N"/>
</dbReference>
<dbReference type="HAMAP" id="MF_00080">
    <property type="entry name" value="IF_3"/>
    <property type="match status" value="1"/>
</dbReference>
<feature type="compositionally biased region" description="Basic and acidic residues" evidence="7">
    <location>
        <begin position="33"/>
        <end position="46"/>
    </location>
</feature>
<dbReference type="NCBIfam" id="TIGR00168">
    <property type="entry name" value="infC"/>
    <property type="match status" value="1"/>
</dbReference>
<feature type="domain" description="Translation initiation factor 3 N-terminal" evidence="9">
    <location>
        <begin position="41"/>
        <end position="107"/>
    </location>
</feature>
<dbReference type="Gene3D" id="3.10.20.80">
    <property type="entry name" value="Translation initiation factor 3 (IF-3), N-terminal domain"/>
    <property type="match status" value="1"/>
</dbReference>
<dbReference type="InterPro" id="IPR001288">
    <property type="entry name" value="Translation_initiation_fac_3"/>
</dbReference>
<feature type="region of interest" description="Disordered" evidence="7">
    <location>
        <begin position="1"/>
        <end position="46"/>
    </location>
</feature>
<evidence type="ECO:0000256" key="6">
    <source>
        <dbReference type="RuleBase" id="RU000646"/>
    </source>
</evidence>
<dbReference type="FunFam" id="3.10.20.80:FF:000001">
    <property type="entry name" value="Translation initiation factor IF-3"/>
    <property type="match status" value="1"/>
</dbReference>
<comment type="caution">
    <text evidence="10">The sequence shown here is derived from an EMBL/GenBank/DDBJ whole genome shotgun (WGS) entry which is preliminary data.</text>
</comment>
<gene>
    <name evidence="4" type="primary">infC</name>
    <name evidence="10" type="ORF">C1H69_11705</name>
</gene>
<evidence type="ECO:0000256" key="3">
    <source>
        <dbReference type="ARBA" id="ARBA00022917"/>
    </source>
</evidence>
<keyword evidence="4" id="KW-0963">Cytoplasm</keyword>
<evidence type="ECO:0000256" key="7">
    <source>
        <dbReference type="SAM" id="MobiDB-lite"/>
    </source>
</evidence>
<evidence type="ECO:0000259" key="9">
    <source>
        <dbReference type="Pfam" id="PF05198"/>
    </source>
</evidence>